<gene>
    <name evidence="2" type="ORF">GUJ93_ZPchr0012g19955</name>
</gene>
<reference evidence="2" key="1">
    <citation type="journal article" date="2021" name="bioRxiv">
        <title>Whole Genome Assembly and Annotation of Northern Wild Rice, Zizania palustris L., Supports a Whole Genome Duplication in the Zizania Genus.</title>
        <authorList>
            <person name="Haas M."/>
            <person name="Kono T."/>
            <person name="Macchietto M."/>
            <person name="Millas R."/>
            <person name="McGilp L."/>
            <person name="Shao M."/>
            <person name="Duquette J."/>
            <person name="Hirsch C.N."/>
            <person name="Kimball J."/>
        </authorList>
    </citation>
    <scope>NUCLEOTIDE SEQUENCE</scope>
    <source>
        <tissue evidence="2">Fresh leaf tissue</tissue>
    </source>
</reference>
<reference evidence="2" key="2">
    <citation type="submission" date="2021-02" db="EMBL/GenBank/DDBJ databases">
        <authorList>
            <person name="Kimball J.A."/>
            <person name="Haas M.W."/>
            <person name="Macchietto M."/>
            <person name="Kono T."/>
            <person name="Duquette J."/>
            <person name="Shao M."/>
        </authorList>
    </citation>
    <scope>NUCLEOTIDE SEQUENCE</scope>
    <source>
        <tissue evidence="2">Fresh leaf tissue</tissue>
    </source>
</reference>
<evidence type="ECO:0000313" key="2">
    <source>
        <dbReference type="EMBL" id="KAG8091522.1"/>
    </source>
</evidence>
<keyword evidence="3" id="KW-1185">Reference proteome</keyword>
<evidence type="ECO:0000313" key="3">
    <source>
        <dbReference type="Proteomes" id="UP000729402"/>
    </source>
</evidence>
<comment type="caution">
    <text evidence="2">The sequence shown here is derived from an EMBL/GenBank/DDBJ whole genome shotgun (WGS) entry which is preliminary data.</text>
</comment>
<sequence>MPFRVKKATDLGAFTVRPDLLSTARQPTPAPGHRPRCPSALGRQPSPPRSPPLSLAVGPATPGRRPLRPGLPDPLAPVAPLPLAAGPAAPRHRPLRPGPPDPLVPTAPPPLAAGSTTPRRPLPNPNAPC</sequence>
<dbReference type="Proteomes" id="UP000729402">
    <property type="component" value="Unassembled WGS sequence"/>
</dbReference>
<protein>
    <submittedName>
        <fullName evidence="2">Uncharacterized protein</fullName>
    </submittedName>
</protein>
<feature type="compositionally biased region" description="Low complexity" evidence="1">
    <location>
        <begin position="52"/>
        <end position="68"/>
    </location>
</feature>
<evidence type="ECO:0000256" key="1">
    <source>
        <dbReference type="SAM" id="MobiDB-lite"/>
    </source>
</evidence>
<dbReference type="EMBL" id="JAAALK010000080">
    <property type="protein sequence ID" value="KAG8091522.1"/>
    <property type="molecule type" value="Genomic_DNA"/>
</dbReference>
<name>A0A8J5WMC3_ZIZPA</name>
<feature type="compositionally biased region" description="Pro residues" evidence="1">
    <location>
        <begin position="96"/>
        <end position="111"/>
    </location>
</feature>
<proteinExistence type="predicted"/>
<organism evidence="2 3">
    <name type="scientific">Zizania palustris</name>
    <name type="common">Northern wild rice</name>
    <dbReference type="NCBI Taxonomy" id="103762"/>
    <lineage>
        <taxon>Eukaryota</taxon>
        <taxon>Viridiplantae</taxon>
        <taxon>Streptophyta</taxon>
        <taxon>Embryophyta</taxon>
        <taxon>Tracheophyta</taxon>
        <taxon>Spermatophyta</taxon>
        <taxon>Magnoliopsida</taxon>
        <taxon>Liliopsida</taxon>
        <taxon>Poales</taxon>
        <taxon>Poaceae</taxon>
        <taxon>BOP clade</taxon>
        <taxon>Oryzoideae</taxon>
        <taxon>Oryzeae</taxon>
        <taxon>Zizaniinae</taxon>
        <taxon>Zizania</taxon>
    </lineage>
</organism>
<accession>A0A8J5WMC3</accession>
<feature type="compositionally biased region" description="Pro residues" evidence="1">
    <location>
        <begin position="120"/>
        <end position="129"/>
    </location>
</feature>
<feature type="region of interest" description="Disordered" evidence="1">
    <location>
        <begin position="1"/>
        <end position="129"/>
    </location>
</feature>
<feature type="compositionally biased region" description="Pro residues" evidence="1">
    <location>
        <begin position="69"/>
        <end position="80"/>
    </location>
</feature>
<dbReference type="AlphaFoldDB" id="A0A8J5WMC3"/>